<keyword evidence="10" id="KW-1185">Reference proteome</keyword>
<evidence type="ECO:0000256" key="7">
    <source>
        <dbReference type="SAM" id="Phobius"/>
    </source>
</evidence>
<organism evidence="9 10">
    <name type="scientific">Rhodoblastus acidophilus</name>
    <name type="common">Rhodopseudomonas acidophila</name>
    <dbReference type="NCBI Taxonomy" id="1074"/>
    <lineage>
        <taxon>Bacteria</taxon>
        <taxon>Pseudomonadati</taxon>
        <taxon>Pseudomonadota</taxon>
        <taxon>Alphaproteobacteria</taxon>
        <taxon>Hyphomicrobiales</taxon>
        <taxon>Rhodoblastaceae</taxon>
        <taxon>Rhodoblastus</taxon>
    </lineage>
</organism>
<dbReference type="InterPro" id="IPR018076">
    <property type="entry name" value="T2SS_GspF_dom"/>
</dbReference>
<sequence>MDSRSLLIIGLSLAAASGAAYLIFPYLSGDVRGEKRQAHLLTRGPVARGDRQVDATARRKQVADSLKELEQRNAKQKKRSLETRIAQAGLSLSKQGYLIASCFAGGLTALLIFLLSGNPIFGGAGLVIGGFGLPSVWLSTMTKRRLKKFTLEFPNAVDVIIRGVKAGLPLADCLRIIASEAAEPVRGEFRQIIEAQTLGLSISEAVERMPERIPTPEANFFAIVITIQQKAGGNLGEALSNLSRVLRERKKMADKVKAMSSEARASAYIIGSLPIAVALLVYITSPAYIEQLWLKETGRVVLFACFCMMAFGTFVMNKMISFDI</sequence>
<dbReference type="RefSeq" id="WP_088519878.1">
    <property type="nucleotide sequence ID" value="NZ_FYDG01000002.1"/>
</dbReference>
<reference evidence="10" key="1">
    <citation type="submission" date="2017-06" db="EMBL/GenBank/DDBJ databases">
        <authorList>
            <person name="Varghese N."/>
            <person name="Submissions S."/>
        </authorList>
    </citation>
    <scope>NUCLEOTIDE SEQUENCE [LARGE SCALE GENOMIC DNA]</scope>
    <source>
        <strain evidence="10">DSM 137</strain>
    </source>
</reference>
<keyword evidence="5 7" id="KW-0472">Membrane</keyword>
<dbReference type="PANTHER" id="PTHR35007:SF1">
    <property type="entry name" value="PILUS ASSEMBLY PROTEIN"/>
    <property type="match status" value="1"/>
</dbReference>
<evidence type="ECO:0000256" key="6">
    <source>
        <dbReference type="SAM" id="Coils"/>
    </source>
</evidence>
<feature type="domain" description="Type II secretion system protein GspF" evidence="8">
    <location>
        <begin position="158"/>
        <end position="281"/>
    </location>
</feature>
<dbReference type="PANTHER" id="PTHR35007">
    <property type="entry name" value="INTEGRAL MEMBRANE PROTEIN-RELATED"/>
    <property type="match status" value="1"/>
</dbReference>
<feature type="transmembrane region" description="Helical" evidence="7">
    <location>
        <begin position="6"/>
        <end position="27"/>
    </location>
</feature>
<feature type="coiled-coil region" evidence="6">
    <location>
        <begin position="52"/>
        <end position="86"/>
    </location>
</feature>
<dbReference type="Pfam" id="PF00482">
    <property type="entry name" value="T2SSF"/>
    <property type="match status" value="1"/>
</dbReference>
<dbReference type="Proteomes" id="UP000198418">
    <property type="component" value="Unassembled WGS sequence"/>
</dbReference>
<keyword evidence="4 7" id="KW-1133">Transmembrane helix</keyword>
<accession>A0A212R1Y8</accession>
<comment type="subcellular location">
    <subcellularLocation>
        <location evidence="1">Cell membrane</location>
        <topology evidence="1">Multi-pass membrane protein</topology>
    </subcellularLocation>
</comment>
<gene>
    <name evidence="9" type="ORF">SAMN06265338_102370</name>
</gene>
<evidence type="ECO:0000256" key="4">
    <source>
        <dbReference type="ARBA" id="ARBA00022989"/>
    </source>
</evidence>
<dbReference type="Gene3D" id="1.20.81.30">
    <property type="entry name" value="Type II secretion system (T2SS), domain F"/>
    <property type="match status" value="1"/>
</dbReference>
<dbReference type="EMBL" id="FYDG01000002">
    <property type="protein sequence ID" value="SNB66010.1"/>
    <property type="molecule type" value="Genomic_DNA"/>
</dbReference>
<proteinExistence type="predicted"/>
<dbReference type="InterPro" id="IPR042094">
    <property type="entry name" value="T2SS_GspF_sf"/>
</dbReference>
<dbReference type="AlphaFoldDB" id="A0A212R1Y8"/>
<dbReference type="GO" id="GO:0005886">
    <property type="term" value="C:plasma membrane"/>
    <property type="evidence" value="ECO:0007669"/>
    <property type="project" value="UniProtKB-SubCell"/>
</dbReference>
<keyword evidence="3 7" id="KW-0812">Transmembrane</keyword>
<evidence type="ECO:0000313" key="10">
    <source>
        <dbReference type="Proteomes" id="UP000198418"/>
    </source>
</evidence>
<feature type="transmembrane region" description="Helical" evidence="7">
    <location>
        <begin position="96"/>
        <end position="114"/>
    </location>
</feature>
<dbReference type="OrthoDB" id="9803381at2"/>
<evidence type="ECO:0000313" key="9">
    <source>
        <dbReference type="EMBL" id="SNB66010.1"/>
    </source>
</evidence>
<evidence type="ECO:0000256" key="2">
    <source>
        <dbReference type="ARBA" id="ARBA00022475"/>
    </source>
</evidence>
<evidence type="ECO:0000256" key="3">
    <source>
        <dbReference type="ARBA" id="ARBA00022692"/>
    </source>
</evidence>
<protein>
    <submittedName>
        <fullName evidence="9">Tight adherence protein B</fullName>
    </submittedName>
</protein>
<evidence type="ECO:0000256" key="5">
    <source>
        <dbReference type="ARBA" id="ARBA00023136"/>
    </source>
</evidence>
<keyword evidence="2" id="KW-1003">Cell membrane</keyword>
<keyword evidence="6" id="KW-0175">Coiled coil</keyword>
<evidence type="ECO:0000256" key="1">
    <source>
        <dbReference type="ARBA" id="ARBA00004651"/>
    </source>
</evidence>
<feature type="transmembrane region" description="Helical" evidence="7">
    <location>
        <begin position="265"/>
        <end position="289"/>
    </location>
</feature>
<evidence type="ECO:0000259" key="8">
    <source>
        <dbReference type="Pfam" id="PF00482"/>
    </source>
</evidence>
<name>A0A212R1Y8_RHOAC</name>
<feature type="transmembrane region" description="Helical" evidence="7">
    <location>
        <begin position="120"/>
        <end position="138"/>
    </location>
</feature>
<feature type="transmembrane region" description="Helical" evidence="7">
    <location>
        <begin position="301"/>
        <end position="320"/>
    </location>
</feature>